<keyword evidence="2" id="KW-0812">Transmembrane</keyword>
<organism evidence="3 4">
    <name type="scientific">Physcomitrium patens</name>
    <name type="common">Spreading-leaved earth moss</name>
    <name type="synonym">Physcomitrella patens</name>
    <dbReference type="NCBI Taxonomy" id="3218"/>
    <lineage>
        <taxon>Eukaryota</taxon>
        <taxon>Viridiplantae</taxon>
        <taxon>Streptophyta</taxon>
        <taxon>Embryophyta</taxon>
        <taxon>Bryophyta</taxon>
        <taxon>Bryophytina</taxon>
        <taxon>Bryopsida</taxon>
        <taxon>Funariidae</taxon>
        <taxon>Funariales</taxon>
        <taxon>Funariaceae</taxon>
        <taxon>Physcomitrium</taxon>
    </lineage>
</organism>
<reference evidence="3 4" key="1">
    <citation type="journal article" date="2008" name="Science">
        <title>The Physcomitrella genome reveals evolutionary insights into the conquest of land by plants.</title>
        <authorList>
            <person name="Rensing S."/>
            <person name="Lang D."/>
            <person name="Zimmer A."/>
            <person name="Terry A."/>
            <person name="Salamov A."/>
            <person name="Shapiro H."/>
            <person name="Nishiyama T."/>
            <person name="Perroud P.-F."/>
            <person name="Lindquist E."/>
            <person name="Kamisugi Y."/>
            <person name="Tanahashi T."/>
            <person name="Sakakibara K."/>
            <person name="Fujita T."/>
            <person name="Oishi K."/>
            <person name="Shin-I T."/>
            <person name="Kuroki Y."/>
            <person name="Toyoda A."/>
            <person name="Suzuki Y."/>
            <person name="Hashimoto A."/>
            <person name="Yamaguchi K."/>
            <person name="Sugano A."/>
            <person name="Kohara Y."/>
            <person name="Fujiyama A."/>
            <person name="Anterola A."/>
            <person name="Aoki S."/>
            <person name="Ashton N."/>
            <person name="Barbazuk W.B."/>
            <person name="Barker E."/>
            <person name="Bennetzen J."/>
            <person name="Bezanilla M."/>
            <person name="Blankenship R."/>
            <person name="Cho S.H."/>
            <person name="Dutcher S."/>
            <person name="Estelle M."/>
            <person name="Fawcett J.A."/>
            <person name="Gundlach H."/>
            <person name="Hanada K."/>
            <person name="Heyl A."/>
            <person name="Hicks K.A."/>
            <person name="Hugh J."/>
            <person name="Lohr M."/>
            <person name="Mayer K."/>
            <person name="Melkozernov A."/>
            <person name="Murata T."/>
            <person name="Nelson D."/>
            <person name="Pils B."/>
            <person name="Prigge M."/>
            <person name="Reiss B."/>
            <person name="Renner T."/>
            <person name="Rombauts S."/>
            <person name="Rushton P."/>
            <person name="Sanderfoot A."/>
            <person name="Schween G."/>
            <person name="Shiu S.-H."/>
            <person name="Stueber K."/>
            <person name="Theodoulou F.L."/>
            <person name="Tu H."/>
            <person name="Van de Peer Y."/>
            <person name="Verrier P.J."/>
            <person name="Waters E."/>
            <person name="Wood A."/>
            <person name="Yang L."/>
            <person name="Cove D."/>
            <person name="Cuming A."/>
            <person name="Hasebe M."/>
            <person name="Lucas S."/>
            <person name="Mishler D.B."/>
            <person name="Reski R."/>
            <person name="Grigoriev I."/>
            <person name="Quatrano R.S."/>
            <person name="Boore J.L."/>
        </authorList>
    </citation>
    <scope>NUCLEOTIDE SEQUENCE [LARGE SCALE GENOMIC DNA]</scope>
    <source>
        <strain evidence="3 4">cv. Gransden 2004</strain>
    </source>
</reference>
<accession>A0A7I4C1X8</accession>
<feature type="region of interest" description="Disordered" evidence="1">
    <location>
        <begin position="538"/>
        <end position="594"/>
    </location>
</feature>
<dbReference type="AlphaFoldDB" id="A0A7I4C1X8"/>
<keyword evidence="4" id="KW-1185">Reference proteome</keyword>
<dbReference type="EMBL" id="ABEU02000020">
    <property type="status" value="NOT_ANNOTATED_CDS"/>
    <property type="molecule type" value="Genomic_DNA"/>
</dbReference>
<dbReference type="EnsemblPlants" id="Pp3c20_6570V3.1">
    <property type="protein sequence ID" value="Pp3c20_6570V3.1"/>
    <property type="gene ID" value="Pp3c20_6570"/>
</dbReference>
<feature type="region of interest" description="Disordered" evidence="1">
    <location>
        <begin position="151"/>
        <end position="175"/>
    </location>
</feature>
<dbReference type="Gramene" id="Pp3c20_6570V3.1">
    <property type="protein sequence ID" value="Pp3c20_6570V3.1"/>
    <property type="gene ID" value="Pp3c20_6570"/>
</dbReference>
<feature type="transmembrane region" description="Helical" evidence="2">
    <location>
        <begin position="432"/>
        <end position="454"/>
    </location>
</feature>
<evidence type="ECO:0000256" key="1">
    <source>
        <dbReference type="SAM" id="MobiDB-lite"/>
    </source>
</evidence>
<evidence type="ECO:0000313" key="4">
    <source>
        <dbReference type="Proteomes" id="UP000006727"/>
    </source>
</evidence>
<feature type="compositionally biased region" description="Pro residues" evidence="1">
    <location>
        <begin position="341"/>
        <end position="361"/>
    </location>
</feature>
<proteinExistence type="predicted"/>
<keyword evidence="2" id="KW-1133">Transmembrane helix</keyword>
<reference evidence="3 4" key="2">
    <citation type="journal article" date="2018" name="Plant J.">
        <title>The Physcomitrella patens chromosome-scale assembly reveals moss genome structure and evolution.</title>
        <authorList>
            <person name="Lang D."/>
            <person name="Ullrich K.K."/>
            <person name="Murat F."/>
            <person name="Fuchs J."/>
            <person name="Jenkins J."/>
            <person name="Haas F.B."/>
            <person name="Piednoel M."/>
            <person name="Gundlach H."/>
            <person name="Van Bel M."/>
            <person name="Meyberg R."/>
            <person name="Vives C."/>
            <person name="Morata J."/>
            <person name="Symeonidi A."/>
            <person name="Hiss M."/>
            <person name="Muchero W."/>
            <person name="Kamisugi Y."/>
            <person name="Saleh O."/>
            <person name="Blanc G."/>
            <person name="Decker E.L."/>
            <person name="van Gessel N."/>
            <person name="Grimwood J."/>
            <person name="Hayes R.D."/>
            <person name="Graham S.W."/>
            <person name="Gunter L.E."/>
            <person name="McDaniel S.F."/>
            <person name="Hoernstein S.N.W."/>
            <person name="Larsson A."/>
            <person name="Li F.W."/>
            <person name="Perroud P.F."/>
            <person name="Phillips J."/>
            <person name="Ranjan P."/>
            <person name="Rokshar D.S."/>
            <person name="Rothfels C.J."/>
            <person name="Schneider L."/>
            <person name="Shu S."/>
            <person name="Stevenson D.W."/>
            <person name="Thummler F."/>
            <person name="Tillich M."/>
            <person name="Villarreal Aguilar J.C."/>
            <person name="Widiez T."/>
            <person name="Wong G.K."/>
            <person name="Wymore A."/>
            <person name="Zhang Y."/>
            <person name="Zimmer A.D."/>
            <person name="Quatrano R.S."/>
            <person name="Mayer K.F.X."/>
            <person name="Goodstein D."/>
            <person name="Casacuberta J.M."/>
            <person name="Vandepoele K."/>
            <person name="Reski R."/>
            <person name="Cuming A.C."/>
            <person name="Tuskan G.A."/>
            <person name="Maumus F."/>
            <person name="Salse J."/>
            <person name="Schmutz J."/>
            <person name="Rensing S.A."/>
        </authorList>
    </citation>
    <scope>NUCLEOTIDE SEQUENCE [LARGE SCALE GENOMIC DNA]</scope>
    <source>
        <strain evidence="3 4">cv. Gransden 2004</strain>
    </source>
</reference>
<feature type="compositionally biased region" description="Polar residues" evidence="1">
    <location>
        <begin position="307"/>
        <end position="316"/>
    </location>
</feature>
<evidence type="ECO:0000256" key="2">
    <source>
        <dbReference type="SAM" id="Phobius"/>
    </source>
</evidence>
<dbReference type="Proteomes" id="UP000006727">
    <property type="component" value="Chromosome 20"/>
</dbReference>
<reference evidence="3" key="3">
    <citation type="submission" date="2020-12" db="UniProtKB">
        <authorList>
            <consortium name="EnsemblPlants"/>
        </authorList>
    </citation>
    <scope>IDENTIFICATION</scope>
</reference>
<evidence type="ECO:0000313" key="3">
    <source>
        <dbReference type="EnsemblPlants" id="Pp3c20_6570V3.1"/>
    </source>
</evidence>
<feature type="compositionally biased region" description="Pro residues" evidence="1">
    <location>
        <begin position="280"/>
        <end position="299"/>
    </location>
</feature>
<sequence>MPSRCNRPGSATYGQTCTSGALLACSKHIPLHPHPQPQYSQHRQPSHFLSHIISRHSCSYPGALHRPTATRPTIIISYHTNNQPVLNLNPNASASQPPCHNTLQFLRLRLPAMSVTTTTLHSYPSRRRSHNTTLPSPCFLCANTTRTSTTNTISLPPHINPRCTSPHAPRSPREAHQIRIPTTLARGNHLLATLPEPLALRVFPHAATLARHHQPVAPILATPAVHLLALLYPHERVRMLQPALPPRIAPAPRCLLSPLHHRLPARLLASRTPRRAKTAPPFPRPVPRPLLSHPPPRPRPTLARTKCSATARSPTGTWPRHIQPLSPASRARTRTTSPSPFRLPLPPPHPTGMLGIPPPYQSPSRTGPRSAALPHRPRPCNQTSSTSRCDDRRRPAARTTPRTHNYRRRWAACSKKAWRPRGGVSLSLSRSLALSLSLSLSLSLYIYIYIYIYISRPQTPYRLTQRRWLSSSPSSGTIPCPFSEASPDITNNPTLHTSSTTAVIRSTSYPTAGHFTHHAPPHSHRQNHLLRIPETTATTADPAPRCVPADCPAPRPQTYPTAPDGPTPADFRLLPPTRTRNDVPPPPDSPRKTRLRINSSMRPASCTSPSAAWACDVARPRTPATPPRHPNTLRDDAAAAARIQAGQCGRTLPTGVLAGLLSFSPPPSVESDVVTQQQVSAGLPPEWL</sequence>
<feature type="region of interest" description="Disordered" evidence="1">
    <location>
        <begin position="269"/>
        <end position="407"/>
    </location>
</feature>
<keyword evidence="2" id="KW-0472">Membrane</keyword>
<protein>
    <submittedName>
        <fullName evidence="3">Uncharacterized protein</fullName>
    </submittedName>
</protein>
<name>A0A7I4C1X8_PHYPA</name>
<dbReference type="PROSITE" id="PS51257">
    <property type="entry name" value="PROKAR_LIPOPROTEIN"/>
    <property type="match status" value="1"/>
</dbReference>